<dbReference type="OrthoDB" id="384721at2"/>
<dbReference type="InterPro" id="IPR030395">
    <property type="entry name" value="GP_PDE_dom"/>
</dbReference>
<protein>
    <submittedName>
        <fullName evidence="2">Glycerophosphodiester phosphodiesterase</fullName>
    </submittedName>
</protein>
<evidence type="ECO:0000313" key="2">
    <source>
        <dbReference type="EMBL" id="KKK32896.1"/>
    </source>
</evidence>
<feature type="domain" description="GP-PDE" evidence="1">
    <location>
        <begin position="2"/>
        <end position="243"/>
    </location>
</feature>
<proteinExistence type="predicted"/>
<evidence type="ECO:0000259" key="1">
    <source>
        <dbReference type="PROSITE" id="PS51704"/>
    </source>
</evidence>
<organism evidence="2 3">
    <name type="scientific">Salinicoccus sediminis</name>
    <dbReference type="NCBI Taxonomy" id="1432562"/>
    <lineage>
        <taxon>Bacteria</taxon>
        <taxon>Bacillati</taxon>
        <taxon>Bacillota</taxon>
        <taxon>Bacilli</taxon>
        <taxon>Bacillales</taxon>
        <taxon>Staphylococcaceae</taxon>
        <taxon>Salinicoccus</taxon>
    </lineage>
</organism>
<dbReference type="AlphaFoldDB" id="A0A0M2SH32"/>
<evidence type="ECO:0000313" key="3">
    <source>
        <dbReference type="Proteomes" id="UP000034287"/>
    </source>
</evidence>
<dbReference type="GO" id="GO:0006629">
    <property type="term" value="P:lipid metabolic process"/>
    <property type="evidence" value="ECO:0007669"/>
    <property type="project" value="InterPro"/>
</dbReference>
<accession>A0A0M2SH32</accession>
<reference evidence="2 3" key="1">
    <citation type="submission" date="2015-04" db="EMBL/GenBank/DDBJ databases">
        <title>Taxonomic description and genome sequence of Salinicoccus sediminis sp. nov., a novel hyper halotolerant bacterium isolated from marine sediment.</title>
        <authorList>
            <person name="Mathan Kumar R."/>
            <person name="Kaur G."/>
            <person name="Kumar N."/>
            <person name="Kumar A."/>
            <person name="Singh N.K."/>
            <person name="Kaur N."/>
            <person name="Mayilraj S."/>
        </authorList>
    </citation>
    <scope>NUCLEOTIDE SEQUENCE [LARGE SCALE GENOMIC DNA]</scope>
    <source>
        <strain evidence="2 3">SV-16</strain>
    </source>
</reference>
<dbReference type="RefSeq" id="WP_046580684.1">
    <property type="nucleotide sequence ID" value="NZ_LAYZ01000026.1"/>
</dbReference>
<dbReference type="PANTHER" id="PTHR46211">
    <property type="entry name" value="GLYCEROPHOSPHORYL DIESTER PHOSPHODIESTERASE"/>
    <property type="match status" value="1"/>
</dbReference>
<dbReference type="InterPro" id="IPR017946">
    <property type="entry name" value="PLC-like_Pdiesterase_TIM-brl"/>
</dbReference>
<dbReference type="EMBL" id="LAYZ01000026">
    <property type="protein sequence ID" value="KKK32896.1"/>
    <property type="molecule type" value="Genomic_DNA"/>
</dbReference>
<keyword evidence="3" id="KW-1185">Reference proteome</keyword>
<dbReference type="STRING" id="1432562.WN59_12660"/>
<name>A0A0M2SH32_9STAP</name>
<sequence length="255" mass="28915">MTKIYAHRGAMGTHPENTMPAFKAALDAGVDGLEVDVHMTSDGHLVVIHDEYVEEKTDGQGLVRDMTLAELRTLSAGVRYKDFEAYEEAWDKETVPTLEEVLDLADHQDIELNIELKTNKVLYEGIEEKVDAMVSAYSIEHKVIYSSFHLPTLIRMKTINPNARIAWLSKKVPGIIYDYINTLKLDALHLSYKAVLKKVERINHTEDKVRVWTVNDADSAKQFFELGVEAIMTDFPREMIQAREEYEAAEAGTGE</sequence>
<comment type="caution">
    <text evidence="2">The sequence shown here is derived from an EMBL/GenBank/DDBJ whole genome shotgun (WGS) entry which is preliminary data.</text>
</comment>
<dbReference type="PROSITE" id="PS51704">
    <property type="entry name" value="GP_PDE"/>
    <property type="match status" value="1"/>
</dbReference>
<dbReference type="GO" id="GO:0008081">
    <property type="term" value="F:phosphoric diester hydrolase activity"/>
    <property type="evidence" value="ECO:0007669"/>
    <property type="project" value="InterPro"/>
</dbReference>
<dbReference type="PATRIC" id="fig|1432562.3.peg.2537"/>
<dbReference type="PANTHER" id="PTHR46211:SF1">
    <property type="entry name" value="GLYCEROPHOSPHODIESTER PHOSPHODIESTERASE, CYTOPLASMIC"/>
    <property type="match status" value="1"/>
</dbReference>
<gene>
    <name evidence="2" type="ORF">WN59_12660</name>
</gene>
<dbReference type="Proteomes" id="UP000034287">
    <property type="component" value="Unassembled WGS sequence"/>
</dbReference>
<dbReference type="SUPFAM" id="SSF51695">
    <property type="entry name" value="PLC-like phosphodiesterases"/>
    <property type="match status" value="1"/>
</dbReference>
<dbReference type="Pfam" id="PF03009">
    <property type="entry name" value="GDPD"/>
    <property type="match status" value="1"/>
</dbReference>
<dbReference type="CDD" id="cd08563">
    <property type="entry name" value="GDPD_TtGDE_like"/>
    <property type="match status" value="1"/>
</dbReference>
<dbReference type="Gene3D" id="3.20.20.190">
    <property type="entry name" value="Phosphatidylinositol (PI) phosphodiesterase"/>
    <property type="match status" value="1"/>
</dbReference>